<sequence>MGHVYSHHNYGYDGSPDQPEPNRIPRTRRVPRSGAAATLPPPGPSAPRRERNDRIAQPVVQRLMIRGRSQSPAHPGNHLSGTARPYKFDTIRANPPLDQETLEKFSWNPEDRSLNVFVKDDDRLTFHRHPVAQSTDCIRGKVGFSRGFHVWKIIWPVRSRGTNAVIGVGTKAAPLHKTGYSSLIGENNESYGWDLNRNKCSFDSTNLPSWKYPNAETSNGERYVAPDNIYCILDMDEGYMAFATDNNYLGVAFRGLKGKKLYPIVSCVWGHCEVTMKYLGGLEPEPRELMEACRHTIIARLGKHPIDGIHRLPLPTSMKRFLMYK</sequence>
<dbReference type="GO" id="GO:0005737">
    <property type="term" value="C:cytoplasm"/>
    <property type="evidence" value="ECO:0007669"/>
    <property type="project" value="UniProtKB-SubCell"/>
</dbReference>
<feature type="region of interest" description="Disordered" evidence="4">
    <location>
        <begin position="67"/>
        <end position="89"/>
    </location>
</feature>
<dbReference type="InterPro" id="IPR003877">
    <property type="entry name" value="SPRY_dom"/>
</dbReference>
<dbReference type="PANTHER" id="PTHR12245">
    <property type="entry name" value="SPRY DOMAIN CONTAINING SOCS BOX PROTEIN"/>
    <property type="match status" value="1"/>
</dbReference>
<feature type="domain" description="B30.2/SPRY" evidence="5">
    <location>
        <begin position="84"/>
        <end position="283"/>
    </location>
</feature>
<dbReference type="SUPFAM" id="SSF158235">
    <property type="entry name" value="SOCS box-like"/>
    <property type="match status" value="1"/>
</dbReference>
<feature type="region of interest" description="Disordered" evidence="4">
    <location>
        <begin position="1"/>
        <end position="54"/>
    </location>
</feature>
<dbReference type="InterPro" id="IPR043136">
    <property type="entry name" value="B30.2/SPRY_sf"/>
</dbReference>
<dbReference type="WBParaSite" id="PDA_v2.g12729.t1">
    <property type="protein sequence ID" value="PDA_v2.g12729.t1"/>
    <property type="gene ID" value="PDA_v2.g12729"/>
</dbReference>
<accession>A0A914PD87</accession>
<dbReference type="Gene3D" id="2.60.120.920">
    <property type="match status" value="1"/>
</dbReference>
<dbReference type="InterPro" id="IPR001496">
    <property type="entry name" value="SOCS_box"/>
</dbReference>
<dbReference type="PROSITE" id="PS50188">
    <property type="entry name" value="B302_SPRY"/>
    <property type="match status" value="1"/>
</dbReference>
<comment type="subcellular location">
    <subcellularLocation>
        <location evidence="1">Cytoplasm</location>
    </subcellularLocation>
</comment>
<dbReference type="FunFam" id="1.10.750.20:FF:000001">
    <property type="entry name" value="Ankyrin repeat and SOCS box containing 1"/>
    <property type="match status" value="1"/>
</dbReference>
<evidence type="ECO:0000256" key="4">
    <source>
        <dbReference type="SAM" id="MobiDB-lite"/>
    </source>
</evidence>
<keyword evidence="3" id="KW-0963">Cytoplasm</keyword>
<dbReference type="PANTHER" id="PTHR12245:SF11">
    <property type="entry name" value="PROTEIN GUSTAVUS"/>
    <property type="match status" value="1"/>
</dbReference>
<dbReference type="InterPro" id="IPR036036">
    <property type="entry name" value="SOCS_box-like_dom_sf"/>
</dbReference>
<dbReference type="SMART" id="SM00449">
    <property type="entry name" value="SPRY"/>
    <property type="match status" value="1"/>
</dbReference>
<dbReference type="FunFam" id="2.60.120.920:FF:000007">
    <property type="entry name" value="SPRY domain-containing SOCS box protein 1"/>
    <property type="match status" value="1"/>
</dbReference>
<comment type="similarity">
    <text evidence="2">Belongs to the SPSB family.</text>
</comment>
<organism evidence="7 8">
    <name type="scientific">Panagrolaimus davidi</name>
    <dbReference type="NCBI Taxonomy" id="227884"/>
    <lineage>
        <taxon>Eukaryota</taxon>
        <taxon>Metazoa</taxon>
        <taxon>Ecdysozoa</taxon>
        <taxon>Nematoda</taxon>
        <taxon>Chromadorea</taxon>
        <taxon>Rhabditida</taxon>
        <taxon>Tylenchina</taxon>
        <taxon>Panagrolaimomorpha</taxon>
        <taxon>Panagrolaimoidea</taxon>
        <taxon>Panagrolaimidae</taxon>
        <taxon>Panagrolaimus</taxon>
    </lineage>
</organism>
<dbReference type="GO" id="GO:0035556">
    <property type="term" value="P:intracellular signal transduction"/>
    <property type="evidence" value="ECO:0007669"/>
    <property type="project" value="InterPro"/>
</dbReference>
<reference evidence="8" key="1">
    <citation type="submission" date="2022-11" db="UniProtKB">
        <authorList>
            <consortium name="WormBaseParasite"/>
        </authorList>
    </citation>
    <scope>IDENTIFICATION</scope>
</reference>
<dbReference type="CDD" id="cd12906">
    <property type="entry name" value="SPRY_SOCS1-2-4"/>
    <property type="match status" value="1"/>
</dbReference>
<evidence type="ECO:0000313" key="7">
    <source>
        <dbReference type="Proteomes" id="UP000887578"/>
    </source>
</evidence>
<dbReference type="SUPFAM" id="SSF49899">
    <property type="entry name" value="Concanavalin A-like lectins/glucanases"/>
    <property type="match status" value="1"/>
</dbReference>
<evidence type="ECO:0000313" key="8">
    <source>
        <dbReference type="WBParaSite" id="PDA_v2.g12729.t1"/>
    </source>
</evidence>
<dbReference type="AlphaFoldDB" id="A0A914PD87"/>
<proteinExistence type="inferred from homology"/>
<dbReference type="InterPro" id="IPR050672">
    <property type="entry name" value="FBXO45-Fsn/SPSB_families"/>
</dbReference>
<dbReference type="InterPro" id="IPR001870">
    <property type="entry name" value="B30.2/SPRY"/>
</dbReference>
<protein>
    <submittedName>
        <fullName evidence="8">Uncharacterized protein</fullName>
    </submittedName>
</protein>
<dbReference type="Proteomes" id="UP000887578">
    <property type="component" value="Unplaced"/>
</dbReference>
<dbReference type="GO" id="GO:0019005">
    <property type="term" value="C:SCF ubiquitin ligase complex"/>
    <property type="evidence" value="ECO:0007669"/>
    <property type="project" value="TreeGrafter"/>
</dbReference>
<keyword evidence="7" id="KW-1185">Reference proteome</keyword>
<dbReference type="Pfam" id="PF00622">
    <property type="entry name" value="SPRY"/>
    <property type="match status" value="1"/>
</dbReference>
<dbReference type="SMART" id="SM00969">
    <property type="entry name" value="SOCS_box"/>
    <property type="match status" value="1"/>
</dbReference>
<evidence type="ECO:0000259" key="5">
    <source>
        <dbReference type="PROSITE" id="PS50188"/>
    </source>
</evidence>
<evidence type="ECO:0000259" key="6">
    <source>
        <dbReference type="PROSITE" id="PS50225"/>
    </source>
</evidence>
<dbReference type="InterPro" id="IPR013320">
    <property type="entry name" value="ConA-like_dom_sf"/>
</dbReference>
<evidence type="ECO:0000256" key="3">
    <source>
        <dbReference type="ARBA" id="ARBA00022490"/>
    </source>
</evidence>
<evidence type="ECO:0000256" key="2">
    <source>
        <dbReference type="ARBA" id="ARBA00010910"/>
    </source>
</evidence>
<dbReference type="CDD" id="cd03587">
    <property type="entry name" value="SOCS"/>
    <property type="match status" value="1"/>
</dbReference>
<dbReference type="PROSITE" id="PS50225">
    <property type="entry name" value="SOCS"/>
    <property type="match status" value="1"/>
</dbReference>
<feature type="domain" description="SOCS box" evidence="6">
    <location>
        <begin position="273"/>
        <end position="325"/>
    </location>
</feature>
<dbReference type="Pfam" id="PF07525">
    <property type="entry name" value="SOCS_box"/>
    <property type="match status" value="1"/>
</dbReference>
<dbReference type="GO" id="GO:0043161">
    <property type="term" value="P:proteasome-mediated ubiquitin-dependent protein catabolic process"/>
    <property type="evidence" value="ECO:0007669"/>
    <property type="project" value="TreeGrafter"/>
</dbReference>
<dbReference type="Gene3D" id="1.10.750.20">
    <property type="entry name" value="SOCS box"/>
    <property type="match status" value="1"/>
</dbReference>
<name>A0A914PD87_9BILA</name>
<evidence type="ECO:0000256" key="1">
    <source>
        <dbReference type="ARBA" id="ARBA00004496"/>
    </source>
</evidence>